<accession>A0A6C6Z6B7</accession>
<organism evidence="1 2">
    <name type="scientific">Salmonella paratyphi B (strain ATCC BAA-1250 / SPB7)</name>
    <dbReference type="NCBI Taxonomy" id="1016998"/>
    <lineage>
        <taxon>Bacteria</taxon>
        <taxon>Pseudomonadati</taxon>
        <taxon>Pseudomonadota</taxon>
        <taxon>Gammaproteobacteria</taxon>
        <taxon>Enterobacterales</taxon>
        <taxon>Enterobacteriaceae</taxon>
        <taxon>Salmonella</taxon>
    </lineage>
</organism>
<dbReference type="AlphaFoldDB" id="A0A6C6Z6B7"/>
<evidence type="ECO:0000313" key="1">
    <source>
        <dbReference type="EMBL" id="ABX68751.1"/>
    </source>
</evidence>
<evidence type="ECO:0000313" key="2">
    <source>
        <dbReference type="Proteomes" id="UP000008556"/>
    </source>
</evidence>
<dbReference type="KEGG" id="spq:SPAB_03402"/>
<protein>
    <submittedName>
        <fullName evidence="1">Uncharacterized protein</fullName>
    </submittedName>
</protein>
<sequence>MHAQLRHDGWGQHFFYSLISGIIYTIYVDGNCYASD</sequence>
<name>A0A6C6Z6B7_SALPB</name>
<proteinExistence type="predicted"/>
<dbReference type="Proteomes" id="UP000008556">
    <property type="component" value="Chromosome"/>
</dbReference>
<dbReference type="EMBL" id="CP000886">
    <property type="protein sequence ID" value="ABX68751.1"/>
    <property type="molecule type" value="Genomic_DNA"/>
</dbReference>
<gene>
    <name evidence="1" type="ordered locus">SPAB_03402</name>
</gene>
<reference evidence="1 2" key="1">
    <citation type="submission" date="2007-11" db="EMBL/GenBank/DDBJ databases">
        <authorList>
            <consortium name="The Salmonella enterica serovar Paratyphi B Genome Sequencing Project"/>
            <person name="McClelland M."/>
            <person name="Sanderson E.K."/>
            <person name="Porwollik S."/>
            <person name="Spieth J."/>
            <person name="Clifton W.S."/>
            <person name="Fulton R."/>
            <person name="Cordes M."/>
            <person name="Wollam A."/>
            <person name="Shah N."/>
            <person name="Pepin K."/>
            <person name="Bhonagiri V."/>
            <person name="Nash W."/>
            <person name="Johnson M."/>
            <person name="Thiruvilangam P."/>
            <person name="Wilson R."/>
        </authorList>
    </citation>
    <scope>NUCLEOTIDE SEQUENCE [LARGE SCALE GENOMIC DNA]</scope>
    <source>
        <strain evidence="2">ATCC BAA-1250 / SPB7</strain>
    </source>
</reference>